<keyword evidence="1" id="KW-0812">Transmembrane</keyword>
<protein>
    <submittedName>
        <fullName evidence="2">Uncharacterized protein</fullName>
    </submittedName>
</protein>
<reference evidence="2" key="2">
    <citation type="submission" date="2020-09" db="EMBL/GenBank/DDBJ databases">
        <authorList>
            <person name="Sun Q."/>
            <person name="Kim S."/>
        </authorList>
    </citation>
    <scope>NUCLEOTIDE SEQUENCE</scope>
    <source>
        <strain evidence="2">KCTC 32255</strain>
    </source>
</reference>
<name>A0A918PGR6_9SPHN</name>
<proteinExistence type="predicted"/>
<keyword evidence="1" id="KW-0472">Membrane</keyword>
<dbReference type="RefSeq" id="WP_189621291.1">
    <property type="nucleotide sequence ID" value="NZ_BMZA01000008.1"/>
</dbReference>
<feature type="transmembrane region" description="Helical" evidence="1">
    <location>
        <begin position="30"/>
        <end position="57"/>
    </location>
</feature>
<sequence length="59" mass="7011">MIPGSLGEGVFEWNVRGGLQQLKGHCRRYFWLWIAYQTVKGVTTTTLVWVPLVIWWFER</sequence>
<accession>A0A918PGR6</accession>
<gene>
    <name evidence="2" type="ORF">GCM10011614_22390</name>
</gene>
<evidence type="ECO:0000313" key="2">
    <source>
        <dbReference type="EMBL" id="GGZ07084.1"/>
    </source>
</evidence>
<reference evidence="2" key="1">
    <citation type="journal article" date="2014" name="Int. J. Syst. Evol. Microbiol.">
        <title>Complete genome sequence of Corynebacterium casei LMG S-19264T (=DSM 44701T), isolated from a smear-ripened cheese.</title>
        <authorList>
            <consortium name="US DOE Joint Genome Institute (JGI-PGF)"/>
            <person name="Walter F."/>
            <person name="Albersmeier A."/>
            <person name="Kalinowski J."/>
            <person name="Ruckert C."/>
        </authorList>
    </citation>
    <scope>NUCLEOTIDE SEQUENCE</scope>
    <source>
        <strain evidence="2">KCTC 32255</strain>
    </source>
</reference>
<keyword evidence="1" id="KW-1133">Transmembrane helix</keyword>
<evidence type="ECO:0000313" key="3">
    <source>
        <dbReference type="Proteomes" id="UP000648075"/>
    </source>
</evidence>
<dbReference type="EMBL" id="BMZA01000008">
    <property type="protein sequence ID" value="GGZ07084.1"/>
    <property type="molecule type" value="Genomic_DNA"/>
</dbReference>
<evidence type="ECO:0000256" key="1">
    <source>
        <dbReference type="SAM" id="Phobius"/>
    </source>
</evidence>
<dbReference type="AlphaFoldDB" id="A0A918PGR6"/>
<keyword evidence="3" id="KW-1185">Reference proteome</keyword>
<dbReference type="Proteomes" id="UP000648075">
    <property type="component" value="Unassembled WGS sequence"/>
</dbReference>
<organism evidence="2 3">
    <name type="scientific">Novosphingobium colocasiae</name>
    <dbReference type="NCBI Taxonomy" id="1256513"/>
    <lineage>
        <taxon>Bacteria</taxon>
        <taxon>Pseudomonadati</taxon>
        <taxon>Pseudomonadota</taxon>
        <taxon>Alphaproteobacteria</taxon>
        <taxon>Sphingomonadales</taxon>
        <taxon>Sphingomonadaceae</taxon>
        <taxon>Novosphingobium</taxon>
    </lineage>
</organism>
<comment type="caution">
    <text evidence="2">The sequence shown here is derived from an EMBL/GenBank/DDBJ whole genome shotgun (WGS) entry which is preliminary data.</text>
</comment>